<dbReference type="OrthoDB" id="2104337at2759"/>
<proteinExistence type="predicted"/>
<evidence type="ECO:0008006" key="3">
    <source>
        <dbReference type="Google" id="ProtNLM"/>
    </source>
</evidence>
<organism evidence="1 2">
    <name type="scientific">Steinernema carpocapsae</name>
    <name type="common">Entomopathogenic nematode</name>
    <dbReference type="NCBI Taxonomy" id="34508"/>
    <lineage>
        <taxon>Eukaryota</taxon>
        <taxon>Metazoa</taxon>
        <taxon>Ecdysozoa</taxon>
        <taxon>Nematoda</taxon>
        <taxon>Chromadorea</taxon>
        <taxon>Rhabditida</taxon>
        <taxon>Tylenchina</taxon>
        <taxon>Panagrolaimomorpha</taxon>
        <taxon>Strongyloidoidea</taxon>
        <taxon>Steinernematidae</taxon>
        <taxon>Steinernema</taxon>
    </lineage>
</organism>
<evidence type="ECO:0000313" key="1">
    <source>
        <dbReference type="EMBL" id="TMS37700.1"/>
    </source>
</evidence>
<dbReference type="AlphaFoldDB" id="A0A4U8UW78"/>
<reference evidence="1 2" key="1">
    <citation type="journal article" date="2015" name="Genome Biol.">
        <title>Comparative genomics of Steinernema reveals deeply conserved gene regulatory networks.</title>
        <authorList>
            <person name="Dillman A.R."/>
            <person name="Macchietto M."/>
            <person name="Porter C.F."/>
            <person name="Rogers A."/>
            <person name="Williams B."/>
            <person name="Antoshechkin I."/>
            <person name="Lee M.M."/>
            <person name="Goodwin Z."/>
            <person name="Lu X."/>
            <person name="Lewis E.E."/>
            <person name="Goodrich-Blair H."/>
            <person name="Stock S.P."/>
            <person name="Adams B.J."/>
            <person name="Sternberg P.W."/>
            <person name="Mortazavi A."/>
        </authorList>
    </citation>
    <scope>NUCLEOTIDE SEQUENCE [LARGE SCALE GENOMIC DNA]</scope>
    <source>
        <strain evidence="1 2">ALL</strain>
    </source>
</reference>
<dbReference type="Proteomes" id="UP000298663">
    <property type="component" value="Unassembled WGS sequence"/>
</dbReference>
<name>A0A4U8UW78_STECR</name>
<gene>
    <name evidence="1" type="ORF">L596_004580</name>
</gene>
<keyword evidence="2" id="KW-1185">Reference proteome</keyword>
<accession>A0A4U8UW78</accession>
<reference evidence="1 2" key="2">
    <citation type="journal article" date="2019" name="G3 (Bethesda)">
        <title>Hybrid Assembly of the Genome of the Entomopathogenic Nematode Steinernema carpocapsae Identifies the X-Chromosome.</title>
        <authorList>
            <person name="Serra L."/>
            <person name="Macchietto M."/>
            <person name="Macias-Munoz A."/>
            <person name="McGill C.J."/>
            <person name="Rodriguez I.M."/>
            <person name="Rodriguez B."/>
            <person name="Murad R."/>
            <person name="Mortazavi A."/>
        </authorList>
    </citation>
    <scope>NUCLEOTIDE SEQUENCE [LARGE SCALE GENOMIC DNA]</scope>
    <source>
        <strain evidence="1 2">ALL</strain>
    </source>
</reference>
<protein>
    <recommendedName>
        <fullName evidence="3">Tectonic domain-containing protein</fullName>
    </recommendedName>
</protein>
<sequence>MSFCTNAFAAFALSFSIYIFSDTLLAPLNFSYAIRMRKQLLSARNSSVSPVFIDLLSQASRPAQKVRFVPSTCAGVFDGKPGITLPTAMFGRYCSGKTRIDLDKNYVAHCAPLDSIDEKSCTTKEILSDQYFTKEALENIELVGIEEGSLKSPQWLENRCHNVVEEAEYALSFGNRQSASVRLKYTTLEPRNVTEFVQKCFVFVEPNEKEVIDVISTRTPEGENGTFVIPSGESCGQTGSTMDVVLGTSTASACSIPANSCIEVLSAISDLLNVYRPSAIFYGDAEIPVIQRTVNSTAMSGCIIPSEVNIHIGMVDINGNCTVNLCVWEVVETVMFQTTKTWWLPFRVSFHTRYPKPLRERHAIFPNIDLKLPSDFFYPFFVDNGIAQNSAGFVLCIGLVVAYIV</sequence>
<evidence type="ECO:0000313" key="2">
    <source>
        <dbReference type="Proteomes" id="UP000298663"/>
    </source>
</evidence>
<comment type="caution">
    <text evidence="1">The sequence shown here is derived from an EMBL/GenBank/DDBJ whole genome shotgun (WGS) entry which is preliminary data.</text>
</comment>
<dbReference type="EMBL" id="AZBU02000001">
    <property type="protein sequence ID" value="TMS37700.1"/>
    <property type="molecule type" value="Genomic_DNA"/>
</dbReference>
<dbReference type="STRING" id="34508.A0A4U8UW78"/>